<dbReference type="GO" id="GO:0003700">
    <property type="term" value="F:DNA-binding transcription factor activity"/>
    <property type="evidence" value="ECO:0007669"/>
    <property type="project" value="InterPro"/>
</dbReference>
<proteinExistence type="predicted"/>
<reference evidence="3 4" key="1">
    <citation type="journal article" date="2015" name="Genome Announc.">
        <title>Expanding the biotechnology potential of lactobacilli through comparative genomics of 213 strains and associated genera.</title>
        <authorList>
            <person name="Sun Z."/>
            <person name="Harris H.M."/>
            <person name="McCann A."/>
            <person name="Guo C."/>
            <person name="Argimon S."/>
            <person name="Zhang W."/>
            <person name="Yang X."/>
            <person name="Jeffery I.B."/>
            <person name="Cooney J.C."/>
            <person name="Kagawa T.F."/>
            <person name="Liu W."/>
            <person name="Song Y."/>
            <person name="Salvetti E."/>
            <person name="Wrobel A."/>
            <person name="Rasinkangas P."/>
            <person name="Parkhill J."/>
            <person name="Rea M.C."/>
            <person name="O'Sullivan O."/>
            <person name="Ritari J."/>
            <person name="Douillard F.P."/>
            <person name="Paul Ross R."/>
            <person name="Yang R."/>
            <person name="Briner A.E."/>
            <person name="Felis G.E."/>
            <person name="de Vos W.M."/>
            <person name="Barrangou R."/>
            <person name="Klaenhammer T.R."/>
            <person name="Caufield P.W."/>
            <person name="Cui Y."/>
            <person name="Zhang H."/>
            <person name="O'Toole P.W."/>
        </authorList>
    </citation>
    <scope>NUCLEOTIDE SEQUENCE [LARGE SCALE GENOMIC DNA]</scope>
    <source>
        <strain evidence="3 4">DSM 23829</strain>
    </source>
</reference>
<evidence type="ECO:0000259" key="2">
    <source>
        <dbReference type="PROSITE" id="PS50937"/>
    </source>
</evidence>
<dbReference type="EMBL" id="AYYQ01000033">
    <property type="protein sequence ID" value="KRM67955.1"/>
    <property type="molecule type" value="Genomic_DNA"/>
</dbReference>
<dbReference type="GO" id="GO:0003677">
    <property type="term" value="F:DNA binding"/>
    <property type="evidence" value="ECO:0007669"/>
    <property type="project" value="UniProtKB-KW"/>
</dbReference>
<dbReference type="CDD" id="cd01109">
    <property type="entry name" value="HTH_YyaN"/>
    <property type="match status" value="1"/>
</dbReference>
<dbReference type="PANTHER" id="PTHR30204">
    <property type="entry name" value="REDOX-CYCLING DRUG-SENSING TRANSCRIPTIONAL ACTIVATOR SOXR"/>
    <property type="match status" value="1"/>
</dbReference>
<dbReference type="Proteomes" id="UP000052012">
    <property type="component" value="Unassembled WGS sequence"/>
</dbReference>
<evidence type="ECO:0000313" key="3">
    <source>
        <dbReference type="EMBL" id="KRM67955.1"/>
    </source>
</evidence>
<keyword evidence="1" id="KW-0238">DNA-binding</keyword>
<organism evidence="3 4">
    <name type="scientific">Apilactobacillus ozensis DSM 23829 = JCM 17196</name>
    <dbReference type="NCBI Taxonomy" id="1423781"/>
    <lineage>
        <taxon>Bacteria</taxon>
        <taxon>Bacillati</taxon>
        <taxon>Bacillota</taxon>
        <taxon>Bacilli</taxon>
        <taxon>Lactobacillales</taxon>
        <taxon>Lactobacillaceae</taxon>
        <taxon>Apilactobacillus</taxon>
    </lineage>
</organism>
<sequence>MNINGVSNKFDVSKDTLRYWERIGLLPHISRNESGYRDYSELDMNWVFYIKVLRKAGMSIELLIDFVESYRNNNPEGRKELLIEQKQTLIDEIEARKKTLNYLSFKIDHFEDHTLNYENEKLAYESKLNNEKEQ</sequence>
<protein>
    <submittedName>
        <fullName evidence="3">MerR family transcriptional regulator</fullName>
    </submittedName>
</protein>
<dbReference type="PROSITE" id="PS50937">
    <property type="entry name" value="HTH_MERR_2"/>
    <property type="match status" value="1"/>
</dbReference>
<dbReference type="SMART" id="SM00422">
    <property type="entry name" value="HTH_MERR"/>
    <property type="match status" value="1"/>
</dbReference>
<dbReference type="PATRIC" id="fig|1423781.4.peg.322"/>
<dbReference type="Gene3D" id="1.10.1660.10">
    <property type="match status" value="1"/>
</dbReference>
<dbReference type="PANTHER" id="PTHR30204:SF98">
    <property type="entry name" value="HTH-TYPE TRANSCRIPTIONAL REGULATOR ADHR"/>
    <property type="match status" value="1"/>
</dbReference>
<comment type="caution">
    <text evidence="3">The sequence shown here is derived from an EMBL/GenBank/DDBJ whole genome shotgun (WGS) entry which is preliminary data.</text>
</comment>
<keyword evidence="4" id="KW-1185">Reference proteome</keyword>
<dbReference type="SUPFAM" id="SSF46955">
    <property type="entry name" value="Putative DNA-binding domain"/>
    <property type="match status" value="1"/>
</dbReference>
<dbReference type="RefSeq" id="WP_056966504.1">
    <property type="nucleotide sequence ID" value="NZ_AYYQ01000033.1"/>
</dbReference>
<dbReference type="InterPro" id="IPR000551">
    <property type="entry name" value="MerR-type_HTH_dom"/>
</dbReference>
<dbReference type="OrthoDB" id="9811174at2"/>
<feature type="domain" description="HTH merR-type" evidence="2">
    <location>
        <begin position="1"/>
        <end position="69"/>
    </location>
</feature>
<dbReference type="STRING" id="1423781.FD06_GL000316"/>
<evidence type="ECO:0000313" key="4">
    <source>
        <dbReference type="Proteomes" id="UP000052012"/>
    </source>
</evidence>
<dbReference type="Pfam" id="PF13411">
    <property type="entry name" value="MerR_1"/>
    <property type="match status" value="1"/>
</dbReference>
<accession>A0A0R2AXJ2</accession>
<name>A0A0R2AXJ2_9LACO</name>
<dbReference type="InterPro" id="IPR047057">
    <property type="entry name" value="MerR_fam"/>
</dbReference>
<dbReference type="AlphaFoldDB" id="A0A0R2AXJ2"/>
<evidence type="ECO:0000256" key="1">
    <source>
        <dbReference type="ARBA" id="ARBA00023125"/>
    </source>
</evidence>
<gene>
    <name evidence="3" type="ORF">FD06_GL000316</name>
</gene>
<dbReference type="InterPro" id="IPR009061">
    <property type="entry name" value="DNA-bd_dom_put_sf"/>
</dbReference>